<dbReference type="OrthoDB" id="5851609at2759"/>
<dbReference type="KEGG" id="loa:LOAG_11527"/>
<evidence type="ECO:0000259" key="6">
    <source>
        <dbReference type="PROSITE" id="PS50929"/>
    </source>
</evidence>
<dbReference type="RefSeq" id="XP_003147093.1">
    <property type="nucleotide sequence ID" value="XM_003147045.1"/>
</dbReference>
<dbReference type="Pfam" id="PF00664">
    <property type="entry name" value="ABC_membrane"/>
    <property type="match status" value="2"/>
</dbReference>
<feature type="non-terminal residue" evidence="7">
    <location>
        <position position="1"/>
    </location>
</feature>
<dbReference type="PANTHER" id="PTHR43394:SF1">
    <property type="entry name" value="ATP-BINDING CASSETTE SUB-FAMILY B MEMBER 10, MITOCHONDRIAL"/>
    <property type="match status" value="1"/>
</dbReference>
<evidence type="ECO:0000256" key="1">
    <source>
        <dbReference type="ARBA" id="ARBA00004141"/>
    </source>
</evidence>
<dbReference type="InParanoid" id="A0A1S0TP21"/>
<dbReference type="CTD" id="9948985"/>
<dbReference type="GO" id="GO:0016020">
    <property type="term" value="C:membrane"/>
    <property type="evidence" value="ECO:0007669"/>
    <property type="project" value="UniProtKB-SubCell"/>
</dbReference>
<feature type="transmembrane region" description="Helical" evidence="5">
    <location>
        <begin position="425"/>
        <end position="448"/>
    </location>
</feature>
<proteinExistence type="predicted"/>
<accession>A0A1S0TP21</accession>
<protein>
    <recommendedName>
        <fullName evidence="6">ABC transmembrane type-1 domain-containing protein</fullName>
    </recommendedName>
</protein>
<feature type="domain" description="ABC transmembrane type-1" evidence="6">
    <location>
        <begin position="294"/>
        <end position="453"/>
    </location>
</feature>
<dbReference type="GO" id="GO:0005524">
    <property type="term" value="F:ATP binding"/>
    <property type="evidence" value="ECO:0007669"/>
    <property type="project" value="InterPro"/>
</dbReference>
<reference evidence="7" key="1">
    <citation type="submission" date="2012-04" db="EMBL/GenBank/DDBJ databases">
        <title>The Genome Sequence of Loa loa.</title>
        <authorList>
            <consortium name="The Broad Institute Genome Sequencing Platform"/>
            <consortium name="Broad Institute Genome Sequencing Center for Infectious Disease"/>
            <person name="Nutman T.B."/>
            <person name="Fink D.L."/>
            <person name="Russ C."/>
            <person name="Young S."/>
            <person name="Zeng Q."/>
            <person name="Gargeya S."/>
            <person name="Alvarado L."/>
            <person name="Berlin A."/>
            <person name="Chapman S.B."/>
            <person name="Chen Z."/>
            <person name="Freedman E."/>
            <person name="Gellesch M."/>
            <person name="Goldberg J."/>
            <person name="Griggs A."/>
            <person name="Gujja S."/>
            <person name="Heilman E.R."/>
            <person name="Heiman D."/>
            <person name="Howarth C."/>
            <person name="Mehta T."/>
            <person name="Neiman D."/>
            <person name="Pearson M."/>
            <person name="Roberts A."/>
            <person name="Saif S."/>
            <person name="Shea T."/>
            <person name="Shenoy N."/>
            <person name="Sisk P."/>
            <person name="Stolte C."/>
            <person name="Sykes S."/>
            <person name="White J."/>
            <person name="Yandava C."/>
            <person name="Haas B."/>
            <person name="Henn M.R."/>
            <person name="Nusbaum C."/>
            <person name="Birren B."/>
        </authorList>
    </citation>
    <scope>NUCLEOTIDE SEQUENCE [LARGE SCALE GENOMIC DNA]</scope>
</reference>
<dbReference type="GO" id="GO:0015421">
    <property type="term" value="F:ABC-type oligopeptide transporter activity"/>
    <property type="evidence" value="ECO:0007669"/>
    <property type="project" value="TreeGrafter"/>
</dbReference>
<feature type="transmembrane region" description="Helical" evidence="5">
    <location>
        <begin position="191"/>
        <end position="213"/>
    </location>
</feature>
<feature type="transmembrane region" description="Helical" evidence="5">
    <location>
        <begin position="72"/>
        <end position="91"/>
    </location>
</feature>
<dbReference type="OMA" id="FIYSWEI"/>
<dbReference type="PROSITE" id="PS50929">
    <property type="entry name" value="ABC_TM1F"/>
    <property type="match status" value="1"/>
</dbReference>
<comment type="subcellular location">
    <subcellularLocation>
        <location evidence="1">Membrane</location>
        <topology evidence="1">Multi-pass membrane protein</topology>
    </subcellularLocation>
</comment>
<feature type="transmembrane region" description="Helical" evidence="5">
    <location>
        <begin position="326"/>
        <end position="347"/>
    </location>
</feature>
<name>A0A1S0TP21_LOALO</name>
<gene>
    <name evidence="7" type="ORF">LOAG_11527</name>
</gene>
<sequence length="641" mass="73606">HLSTIALSDRIRIRLKECYDGVNRCKHLNEENIAKVIENIGLVEKGLETFGMECRNIGIIISSLIICFYHEVHLSLVILSVAPLVIALNIVSKRLSKKSNVILSDKISQTIQMEKELLLQKTSIDNITNDEYLIRLSSEVRTCTRYAILHQVWKSSYSGILSFTIFTFIGCGILYGGYLLDTNRMIKKGDIFIIVLSMVLVADSISTTITYYFHIKKAIHAASYIRNFQQFDYQFMLTQYCNRCYSLDELTVTLINAPAFKKSIVFPGGNFVIRFISDTRSVLRNYHNHKLFLLIGFILVIIHGFEQAAYNIVIGQIFTAMLGDTPSIHVLTLCAIQLSIIGFAVFISQTTSTLLIAVTSEHMAVSFRVILFRHLLKIADKKPFNKWKINTLVDENILLTTEAKSFYHPHLSELIRRMSSMITNIILGFIYSWEIALLGLIFIILCLFMQIKLKFKVLTYCYKCTNDQHIQKNTNLMESYSCSIFRAINFSIVKIFGFALKTICYTLTAFICYHEYKHQTQAFMSVITLFAASHEVVQLPSLIGKLYKSWQAMNRIFVCMHSKSCRSCMPSISRNIRLSGTQKCNSKSMRHITKNTFLFLPELDLTCFFQRYKIRVKIHATEAQTTKCRKTMSIGIWNPEN</sequence>
<keyword evidence="4 5" id="KW-0472">Membrane</keyword>
<organism evidence="7">
    <name type="scientific">Loa loa</name>
    <name type="common">Eye worm</name>
    <name type="synonym">Filaria loa</name>
    <dbReference type="NCBI Taxonomy" id="7209"/>
    <lineage>
        <taxon>Eukaryota</taxon>
        <taxon>Metazoa</taxon>
        <taxon>Ecdysozoa</taxon>
        <taxon>Nematoda</taxon>
        <taxon>Chromadorea</taxon>
        <taxon>Rhabditida</taxon>
        <taxon>Spirurina</taxon>
        <taxon>Spiruromorpha</taxon>
        <taxon>Filarioidea</taxon>
        <taxon>Onchocercidae</taxon>
        <taxon>Loa</taxon>
    </lineage>
</organism>
<evidence type="ECO:0000256" key="3">
    <source>
        <dbReference type="ARBA" id="ARBA00022989"/>
    </source>
</evidence>
<keyword evidence="2 5" id="KW-0812">Transmembrane</keyword>
<dbReference type="SUPFAM" id="SSF90123">
    <property type="entry name" value="ABC transporter transmembrane region"/>
    <property type="match status" value="2"/>
</dbReference>
<dbReference type="InterPro" id="IPR039421">
    <property type="entry name" value="Type_1_exporter"/>
</dbReference>
<evidence type="ECO:0000256" key="2">
    <source>
        <dbReference type="ARBA" id="ARBA00022692"/>
    </source>
</evidence>
<evidence type="ECO:0000256" key="4">
    <source>
        <dbReference type="ARBA" id="ARBA00023136"/>
    </source>
</evidence>
<dbReference type="Gene3D" id="1.20.1560.10">
    <property type="entry name" value="ABC transporter type 1, transmembrane domain"/>
    <property type="match status" value="2"/>
</dbReference>
<feature type="transmembrane region" description="Helical" evidence="5">
    <location>
        <begin position="160"/>
        <end position="179"/>
    </location>
</feature>
<dbReference type="InterPro" id="IPR011527">
    <property type="entry name" value="ABC1_TM_dom"/>
</dbReference>
<keyword evidence="3 5" id="KW-1133">Transmembrane helix</keyword>
<dbReference type="InterPro" id="IPR036640">
    <property type="entry name" value="ABC1_TM_sf"/>
</dbReference>
<dbReference type="PANTHER" id="PTHR43394">
    <property type="entry name" value="ATP-DEPENDENT PERMEASE MDL1, MITOCHONDRIAL"/>
    <property type="match status" value="1"/>
</dbReference>
<dbReference type="EMBL" id="JH712189">
    <property type="protein sequence ID" value="EFO16975.1"/>
    <property type="molecule type" value="Genomic_DNA"/>
</dbReference>
<evidence type="ECO:0000313" key="7">
    <source>
        <dbReference type="EMBL" id="EFO16975.1"/>
    </source>
</evidence>
<feature type="transmembrane region" description="Helical" evidence="5">
    <location>
        <begin position="291"/>
        <end position="314"/>
    </location>
</feature>
<dbReference type="AlphaFoldDB" id="A0A1S0TP21"/>
<dbReference type="GeneID" id="9948985"/>
<evidence type="ECO:0000256" key="5">
    <source>
        <dbReference type="SAM" id="Phobius"/>
    </source>
</evidence>